<dbReference type="InterPro" id="IPR051731">
    <property type="entry name" value="DENND11/AVL9_GEFs"/>
</dbReference>
<accession>A0AAD4NF95</accession>
<organism evidence="3 4">
    <name type="scientific">Ditylenchus destructor</name>
    <dbReference type="NCBI Taxonomy" id="166010"/>
    <lineage>
        <taxon>Eukaryota</taxon>
        <taxon>Metazoa</taxon>
        <taxon>Ecdysozoa</taxon>
        <taxon>Nematoda</taxon>
        <taxon>Chromadorea</taxon>
        <taxon>Rhabditida</taxon>
        <taxon>Tylenchina</taxon>
        <taxon>Tylenchomorpha</taxon>
        <taxon>Sphaerularioidea</taxon>
        <taxon>Anguinidae</taxon>
        <taxon>Anguininae</taxon>
        <taxon>Ditylenchus</taxon>
    </lineage>
</organism>
<protein>
    <submittedName>
        <fullName evidence="3">Transport protein avl9 domain-containing protein</fullName>
    </submittedName>
</protein>
<dbReference type="EMBL" id="JAKKPZ010000002">
    <property type="protein sequence ID" value="KAI1726372.1"/>
    <property type="molecule type" value="Genomic_DNA"/>
</dbReference>
<comment type="similarity">
    <text evidence="1">Belongs to the AVL9 family.</text>
</comment>
<dbReference type="PROSITE" id="PS50211">
    <property type="entry name" value="DENN"/>
    <property type="match status" value="1"/>
</dbReference>
<name>A0AAD4NF95_9BILA</name>
<sequence length="526" mass="58996">MKSDDLILHICVVGFHHKFGYQLEYCYPPIGECKDSTSGAIELPPLWANLPSLALPDGAHNVESDSIFFILPSLAQHNRTVYGISCYRQIPADDLIEKDEQVTRSSVQKSVCVLSKVPLYGVLTTKLELITQAYFNEKNFSKVDVLIQMHRNLCDLFNSDYLDNQTIYAGISLSPLLNAFRHRALVLFKLLLLERRVIFNMFPVQTLGANLIGLISLFPGMLEEGLNEAATYSVLRSTNPSVESRNVTESNGNKESAISADSISIELVQTNNPSSFNTNEYGFPLSIFTKGSIFHPYLGIDSMDMLRSDNIRAYCIGVTNSLFLQRLETVDATVTLNDKQEGQINILCPELKRELSLTKQDLRFMDFILKTMEMNANTSVWVGSDDWIRSQFHEYLVALLSSTASNVKETIVEFNEDFIESLRTKHNHRVWSCSKHPGFSDISAKHPFSGQLSMNDVLLQVNHTITGTQQGRKVISTFSNTSKYVTDTGSRFKASLFSWVKGNNANSNANNIEEAKAVEVDLPQNP</sequence>
<evidence type="ECO:0000313" key="4">
    <source>
        <dbReference type="Proteomes" id="UP001201812"/>
    </source>
</evidence>
<dbReference type="Pfam" id="PF09794">
    <property type="entry name" value="Avl9"/>
    <property type="match status" value="1"/>
</dbReference>
<evidence type="ECO:0000256" key="1">
    <source>
        <dbReference type="ARBA" id="ARBA00038178"/>
    </source>
</evidence>
<dbReference type="InterPro" id="IPR018307">
    <property type="entry name" value="ABL9/DENND6_dom"/>
</dbReference>
<dbReference type="PANTHER" id="PTHR31017">
    <property type="entry name" value="LATE SECRETORY PATHWAY PROTEIN AVL9-RELATED"/>
    <property type="match status" value="1"/>
</dbReference>
<evidence type="ECO:0000313" key="3">
    <source>
        <dbReference type="EMBL" id="KAI1726372.1"/>
    </source>
</evidence>
<reference evidence="3" key="1">
    <citation type="submission" date="2022-01" db="EMBL/GenBank/DDBJ databases">
        <title>Genome Sequence Resource for Two Populations of Ditylenchus destructor, the Migratory Endoparasitic Phytonematode.</title>
        <authorList>
            <person name="Zhang H."/>
            <person name="Lin R."/>
            <person name="Xie B."/>
        </authorList>
    </citation>
    <scope>NUCLEOTIDE SEQUENCE</scope>
    <source>
        <strain evidence="3">BazhouSP</strain>
    </source>
</reference>
<gene>
    <name evidence="3" type="ORF">DdX_03090</name>
</gene>
<dbReference type="PANTHER" id="PTHR31017:SF1">
    <property type="entry name" value="LATE SECRETORY PATHWAY PROTEIN AVL9 HOMOLOG"/>
    <property type="match status" value="1"/>
</dbReference>
<evidence type="ECO:0000259" key="2">
    <source>
        <dbReference type="PROSITE" id="PS50211"/>
    </source>
</evidence>
<proteinExistence type="inferred from homology"/>
<dbReference type="InterPro" id="IPR037516">
    <property type="entry name" value="Tripartite_DENN"/>
</dbReference>
<dbReference type="AlphaFoldDB" id="A0AAD4NF95"/>
<dbReference type="GO" id="GO:0005737">
    <property type="term" value="C:cytoplasm"/>
    <property type="evidence" value="ECO:0007669"/>
    <property type="project" value="TreeGrafter"/>
</dbReference>
<dbReference type="Proteomes" id="UP001201812">
    <property type="component" value="Unassembled WGS sequence"/>
</dbReference>
<comment type="caution">
    <text evidence="3">The sequence shown here is derived from an EMBL/GenBank/DDBJ whole genome shotgun (WGS) entry which is preliminary data.</text>
</comment>
<feature type="domain" description="UDENN" evidence="2">
    <location>
        <begin position="8"/>
        <end position="438"/>
    </location>
</feature>
<keyword evidence="4" id="KW-1185">Reference proteome</keyword>